<evidence type="ECO:0000256" key="3">
    <source>
        <dbReference type="ARBA" id="ARBA00022490"/>
    </source>
</evidence>
<keyword evidence="3" id="KW-0963">Cytoplasm</keyword>
<keyword evidence="6" id="KW-1185">Reference proteome</keyword>
<dbReference type="EMBL" id="BAAAGS010000001">
    <property type="protein sequence ID" value="GAA0506647.1"/>
    <property type="molecule type" value="Genomic_DNA"/>
</dbReference>
<gene>
    <name evidence="5" type="ORF">GCM10009533_01730</name>
</gene>
<evidence type="ECO:0000313" key="6">
    <source>
        <dbReference type="Proteomes" id="UP001500729"/>
    </source>
</evidence>
<sequence length="267" mass="28612">MRPGAEADPIVLSALEFDVVCEAEKLTEHRHVALTVPSPGATYTERAELVAGAWAGLRQRGLAEGHRDRVDVDLGDLLVLLDRPQRSIDVRIWADRPVRALASANGPNGLLTIVDGDIVELTPVRAGSLAEAAVSVAGDAEPGAGRPVSLPNDVLREASDYAGPDNPQVFVDELRSLGVGTDDAAEVARMADGMGMRGQFGAESSPQRGAKPERADRVVAFHDTPQGRYLHVVRASGDGRRWSTIAPANNQRIAEYVRELLSEVFED</sequence>
<protein>
    <submittedName>
        <fullName evidence="5">ESX secretion-associated protein EspG</fullName>
    </submittedName>
</protein>
<dbReference type="Pfam" id="PF14011">
    <property type="entry name" value="ESX-1_EspG"/>
    <property type="match status" value="1"/>
</dbReference>
<name>A0ABP3LSW9_SACER</name>
<dbReference type="InterPro" id="IPR025734">
    <property type="entry name" value="EspG"/>
</dbReference>
<dbReference type="Proteomes" id="UP001500729">
    <property type="component" value="Unassembled WGS sequence"/>
</dbReference>
<reference evidence="6" key="1">
    <citation type="journal article" date="2019" name="Int. J. Syst. Evol. Microbiol.">
        <title>The Global Catalogue of Microorganisms (GCM) 10K type strain sequencing project: providing services to taxonomists for standard genome sequencing and annotation.</title>
        <authorList>
            <consortium name="The Broad Institute Genomics Platform"/>
            <consortium name="The Broad Institute Genome Sequencing Center for Infectious Disease"/>
            <person name="Wu L."/>
            <person name="Ma J."/>
        </authorList>
    </citation>
    <scope>NUCLEOTIDE SEQUENCE [LARGE SCALE GENOMIC DNA]</scope>
    <source>
        <strain evidence="6">JCM 10303</strain>
    </source>
</reference>
<evidence type="ECO:0000256" key="1">
    <source>
        <dbReference type="ARBA" id="ARBA00004496"/>
    </source>
</evidence>
<evidence type="ECO:0000313" key="5">
    <source>
        <dbReference type="EMBL" id="GAA0506647.1"/>
    </source>
</evidence>
<evidence type="ECO:0000256" key="2">
    <source>
        <dbReference type="ARBA" id="ARBA00006411"/>
    </source>
</evidence>
<proteinExistence type="inferred from homology"/>
<accession>A0ABP3LSW9</accession>
<evidence type="ECO:0000256" key="4">
    <source>
        <dbReference type="ARBA" id="ARBA00023186"/>
    </source>
</evidence>
<organism evidence="5 6">
    <name type="scientific">Saccharopolyspora erythraea</name>
    <name type="common">Streptomyces erythraeus</name>
    <dbReference type="NCBI Taxonomy" id="1836"/>
    <lineage>
        <taxon>Bacteria</taxon>
        <taxon>Bacillati</taxon>
        <taxon>Actinomycetota</taxon>
        <taxon>Actinomycetes</taxon>
        <taxon>Pseudonocardiales</taxon>
        <taxon>Pseudonocardiaceae</taxon>
        <taxon>Saccharopolyspora</taxon>
    </lineage>
</organism>
<keyword evidence="4" id="KW-0143">Chaperone</keyword>
<comment type="similarity">
    <text evidence="2">Belongs to the EspG family.</text>
</comment>
<dbReference type="RefSeq" id="WP_009947581.1">
    <property type="nucleotide sequence ID" value="NZ_BAAAGS010000001.1"/>
</dbReference>
<comment type="caution">
    <text evidence="5">The sequence shown here is derived from an EMBL/GenBank/DDBJ whole genome shotgun (WGS) entry which is preliminary data.</text>
</comment>
<comment type="subcellular location">
    <subcellularLocation>
        <location evidence="1">Cytoplasm</location>
    </subcellularLocation>
</comment>